<name>A0ABZ0RQD7_9BACT</name>
<proteinExistence type="predicted"/>
<dbReference type="Proteomes" id="UP001324993">
    <property type="component" value="Chromosome"/>
</dbReference>
<keyword evidence="2" id="KW-1185">Reference proteome</keyword>
<evidence type="ECO:0000313" key="1">
    <source>
        <dbReference type="EMBL" id="WPJ97328.1"/>
    </source>
</evidence>
<reference evidence="1 2" key="1">
    <citation type="submission" date="2023-11" db="EMBL/GenBank/DDBJ databases">
        <title>Coraliomargarita sp. nov., isolated from marine algae.</title>
        <authorList>
            <person name="Lee J.K."/>
            <person name="Baek J.H."/>
            <person name="Kim J.M."/>
            <person name="Choi D.G."/>
            <person name="Jeon C.O."/>
        </authorList>
    </citation>
    <scope>NUCLEOTIDE SEQUENCE [LARGE SCALE GENOMIC DNA]</scope>
    <source>
        <strain evidence="1 2">J2-16</strain>
    </source>
</reference>
<dbReference type="EMBL" id="CP138858">
    <property type="protein sequence ID" value="WPJ97328.1"/>
    <property type="molecule type" value="Genomic_DNA"/>
</dbReference>
<protein>
    <submittedName>
        <fullName evidence="1">Uncharacterized protein</fullName>
    </submittedName>
</protein>
<evidence type="ECO:0000313" key="2">
    <source>
        <dbReference type="Proteomes" id="UP001324993"/>
    </source>
</evidence>
<sequence length="596" mass="67225">MKKNNYRRTFSANILLSESLSEVVSHLPPVDVIEKLKGEANYYGASSEVARQLGSVEQSASGARWEHGWKHGAVSTAEHIGGYQLKKRKSLHLVSTQKHEAILRSEGFSNVHAVGLPYLYADQPKLKRRKGSLLVCPGHTSTYSDQDWSKNAEEYAERIVEIKEGFSDVLVCLSANCIEREQWVHEFEAKGIPWVMGAWIYDRNALRRMRCLFSQFEFVTTNCVGSHIVYSSYEGCKISIWGWQDLYRPEDFINEPIYKDKEDFLADSLSWGTQAWMRAHYGQLFHESPQDAVVLKDWAAQQLGEAYKKPVEELADLFGWARSSRASSSAIEIDEFVDFSSSTTAKGKLERCLEFLRGDTRARLAKLDPSQSGIVSLEGIAFRCHAVGSLLRALDRLSRLYQWSRAHSKSINRAIFVGGSELELICCLRNCPGLELSYIGSNSIQADLLEANLVRFGYQKVDILRELPDLESRYCEHPSDLIEVDTGPLLPVLVQTKSLSERLNAQATNFLYVDLDLTSCQVVESSLAQSASVNFIWMHSRRLVPEDSTLVRLIESMKRWGFEFDDLSRSSIHGDGPSQYVYSAIRSQPSEASLGG</sequence>
<organism evidence="1 2">
    <name type="scientific">Coraliomargarita algicola</name>
    <dbReference type="NCBI Taxonomy" id="3092156"/>
    <lineage>
        <taxon>Bacteria</taxon>
        <taxon>Pseudomonadati</taxon>
        <taxon>Verrucomicrobiota</taxon>
        <taxon>Opitutia</taxon>
        <taxon>Puniceicoccales</taxon>
        <taxon>Coraliomargaritaceae</taxon>
        <taxon>Coraliomargarita</taxon>
    </lineage>
</organism>
<gene>
    <name evidence="1" type="ORF">SH580_06355</name>
</gene>
<dbReference type="RefSeq" id="WP_319834172.1">
    <property type="nucleotide sequence ID" value="NZ_CP138858.1"/>
</dbReference>
<accession>A0ABZ0RQD7</accession>